<keyword evidence="1" id="KW-0812">Transmembrane</keyword>
<dbReference type="AlphaFoldDB" id="A0A5N5K367"/>
<dbReference type="PANTHER" id="PTHR38525:SF1">
    <property type="entry name" value="OS03G0824500 PROTEIN"/>
    <property type="match status" value="1"/>
</dbReference>
<comment type="caution">
    <text evidence="2">The sequence shown here is derived from an EMBL/GenBank/DDBJ whole genome shotgun (WGS) entry which is preliminary data.</text>
</comment>
<feature type="transmembrane region" description="Helical" evidence="1">
    <location>
        <begin position="12"/>
        <end position="35"/>
    </location>
</feature>
<keyword evidence="1" id="KW-1133">Transmembrane helix</keyword>
<protein>
    <submittedName>
        <fullName evidence="2">Uncharacterized protein</fullName>
    </submittedName>
</protein>
<dbReference type="EMBL" id="VDCV01000015">
    <property type="protein sequence ID" value="KAB5524904.1"/>
    <property type="molecule type" value="Genomic_DNA"/>
</dbReference>
<keyword evidence="1" id="KW-0472">Membrane</keyword>
<evidence type="ECO:0000313" key="3">
    <source>
        <dbReference type="Proteomes" id="UP000326939"/>
    </source>
</evidence>
<evidence type="ECO:0000313" key="2">
    <source>
        <dbReference type="EMBL" id="KAB5524904.1"/>
    </source>
</evidence>
<gene>
    <name evidence="2" type="ORF">DKX38_022653</name>
</gene>
<dbReference type="PANTHER" id="PTHR38525">
    <property type="entry name" value="OS03G0824500 PROTEIN"/>
    <property type="match status" value="1"/>
</dbReference>
<dbReference type="Proteomes" id="UP000326939">
    <property type="component" value="Chromosome 15"/>
</dbReference>
<proteinExistence type="predicted"/>
<sequence length="81" mass="8875">MGLASRAGDWTFKVFTAGLGVATTYLAATFSVNVYRGLSWHNTQSVTTFSSNSMAEQVKLLRCKQEQLKACDSRALVVLLK</sequence>
<evidence type="ECO:0000256" key="1">
    <source>
        <dbReference type="SAM" id="Phobius"/>
    </source>
</evidence>
<name>A0A5N5K367_9ROSI</name>
<reference evidence="3" key="1">
    <citation type="journal article" date="2019" name="Gigascience">
        <title>De novo genome assembly of the endangered Acer yangbiense, a plant species with extremely small populations endemic to Yunnan Province, China.</title>
        <authorList>
            <person name="Yang J."/>
            <person name="Wariss H.M."/>
            <person name="Tao L."/>
            <person name="Zhang R."/>
            <person name="Yun Q."/>
            <person name="Hollingsworth P."/>
            <person name="Dao Z."/>
            <person name="Luo G."/>
            <person name="Guo H."/>
            <person name="Ma Y."/>
            <person name="Sun W."/>
        </authorList>
    </citation>
    <scope>NUCLEOTIDE SEQUENCE [LARGE SCALE GENOMIC DNA]</scope>
    <source>
        <strain evidence="3">cv. br00</strain>
    </source>
</reference>
<organism evidence="2 3">
    <name type="scientific">Salix brachista</name>
    <dbReference type="NCBI Taxonomy" id="2182728"/>
    <lineage>
        <taxon>Eukaryota</taxon>
        <taxon>Viridiplantae</taxon>
        <taxon>Streptophyta</taxon>
        <taxon>Embryophyta</taxon>
        <taxon>Tracheophyta</taxon>
        <taxon>Spermatophyta</taxon>
        <taxon>Magnoliopsida</taxon>
        <taxon>eudicotyledons</taxon>
        <taxon>Gunneridae</taxon>
        <taxon>Pentapetalae</taxon>
        <taxon>rosids</taxon>
        <taxon>fabids</taxon>
        <taxon>Malpighiales</taxon>
        <taxon>Salicaceae</taxon>
        <taxon>Saliceae</taxon>
        <taxon>Salix</taxon>
    </lineage>
</organism>
<keyword evidence="3" id="KW-1185">Reference proteome</keyword>
<accession>A0A5N5K367</accession>